<evidence type="ECO:0000313" key="1">
    <source>
        <dbReference type="EMBL" id="KAI0088816.1"/>
    </source>
</evidence>
<protein>
    <submittedName>
        <fullName evidence="1">Kinase-like domain-containing protein</fullName>
    </submittedName>
</protein>
<reference evidence="1" key="1">
    <citation type="journal article" date="2021" name="Environ. Microbiol.">
        <title>Gene family expansions and transcriptome signatures uncover fungal adaptations to wood decay.</title>
        <authorList>
            <person name="Hage H."/>
            <person name="Miyauchi S."/>
            <person name="Viragh M."/>
            <person name="Drula E."/>
            <person name="Min B."/>
            <person name="Chaduli D."/>
            <person name="Navarro D."/>
            <person name="Favel A."/>
            <person name="Norest M."/>
            <person name="Lesage-Meessen L."/>
            <person name="Balint B."/>
            <person name="Merenyi Z."/>
            <person name="de Eugenio L."/>
            <person name="Morin E."/>
            <person name="Martinez A.T."/>
            <person name="Baldrian P."/>
            <person name="Stursova M."/>
            <person name="Martinez M.J."/>
            <person name="Novotny C."/>
            <person name="Magnuson J.K."/>
            <person name="Spatafora J.W."/>
            <person name="Maurice S."/>
            <person name="Pangilinan J."/>
            <person name="Andreopoulos W."/>
            <person name="LaButti K."/>
            <person name="Hundley H."/>
            <person name="Na H."/>
            <person name="Kuo A."/>
            <person name="Barry K."/>
            <person name="Lipzen A."/>
            <person name="Henrissat B."/>
            <person name="Riley R."/>
            <person name="Ahrendt S."/>
            <person name="Nagy L.G."/>
            <person name="Grigoriev I.V."/>
            <person name="Martin F."/>
            <person name="Rosso M.N."/>
        </authorList>
    </citation>
    <scope>NUCLEOTIDE SEQUENCE</scope>
    <source>
        <strain evidence="1">CBS 384.51</strain>
    </source>
</reference>
<name>A0ACB8U3N6_9APHY</name>
<organism evidence="1 2">
    <name type="scientific">Irpex rosettiformis</name>
    <dbReference type="NCBI Taxonomy" id="378272"/>
    <lineage>
        <taxon>Eukaryota</taxon>
        <taxon>Fungi</taxon>
        <taxon>Dikarya</taxon>
        <taxon>Basidiomycota</taxon>
        <taxon>Agaricomycotina</taxon>
        <taxon>Agaricomycetes</taxon>
        <taxon>Polyporales</taxon>
        <taxon>Irpicaceae</taxon>
        <taxon>Irpex</taxon>
    </lineage>
</organism>
<keyword evidence="2" id="KW-1185">Reference proteome</keyword>
<comment type="caution">
    <text evidence="1">The sequence shown here is derived from an EMBL/GenBank/DDBJ whole genome shotgun (WGS) entry which is preliminary data.</text>
</comment>
<evidence type="ECO:0000313" key="2">
    <source>
        <dbReference type="Proteomes" id="UP001055072"/>
    </source>
</evidence>
<sequence length="417" mass="46358">MMNFTDRVLDCGRYKLLQVLGTGAYGVVYRAIDLKTASSAGSPVQVAIKILDKRCFNDAAAERARREVVLHHFVSEHPNVVTMQHAFEDAMFVYIVMDYCPGGDLFSRIADDKMFFRNDDLTKSVFLKILDAVAYCHQKRVYHRDLKPENILCSKDGSQVYVSDFGLCTSGLVSTTWGCGSAPYMSPECVGKEAGYLPYSNRTSDIWALGLILINMITSRSPWQKAITSDDCFCEFLLNEGYLREKLPISREANALFRKIFVYEPSERITLSALRREIIALPTFFMNDEELASAGEVAREVAESCGVRVVPIQGGLSAKLAKMVGAVRKRTPAKPPHVPAPREDDLVVPSLDVSDATSSTLPSSMGPVTPGSYPGQHEIYFSGLQLQFEDFEQTGLIKDEKMPQAPRTRHFAKVHAA</sequence>
<dbReference type="EMBL" id="MU274912">
    <property type="protein sequence ID" value="KAI0088816.1"/>
    <property type="molecule type" value="Genomic_DNA"/>
</dbReference>
<accession>A0ACB8U3N6</accession>
<dbReference type="Proteomes" id="UP001055072">
    <property type="component" value="Unassembled WGS sequence"/>
</dbReference>
<proteinExistence type="predicted"/>
<gene>
    <name evidence="1" type="ORF">BDY19DRAFT_1089497</name>
</gene>